<name>A0A285E8M3_9ACTN</name>
<evidence type="ECO:0000313" key="3">
    <source>
        <dbReference type="EMBL" id="SNX95469.1"/>
    </source>
</evidence>
<dbReference type="OrthoDB" id="5194842at2"/>
<evidence type="ECO:0000256" key="1">
    <source>
        <dbReference type="SAM" id="MobiDB-lite"/>
    </source>
</evidence>
<evidence type="ECO:0000256" key="2">
    <source>
        <dbReference type="SAM" id="SignalP"/>
    </source>
</evidence>
<feature type="region of interest" description="Disordered" evidence="1">
    <location>
        <begin position="28"/>
        <end position="59"/>
    </location>
</feature>
<dbReference type="AlphaFoldDB" id="A0A285E8M3"/>
<evidence type="ECO:0008006" key="5">
    <source>
        <dbReference type="Google" id="ProtNLM"/>
    </source>
</evidence>
<dbReference type="Proteomes" id="UP000219514">
    <property type="component" value="Unassembled WGS sequence"/>
</dbReference>
<dbReference type="RefSeq" id="WP_097205418.1">
    <property type="nucleotide sequence ID" value="NZ_JACHXB010000003.1"/>
</dbReference>
<sequence length="172" mass="16836">MRAPATLVRSAVAGAAAVLLLTACGGSGEDEPAASSSAPSSSSASATSEPAGTTAPDPAAAEFCGQVTTAFSTFSSLQTATPAELAANLPQIVGTLEQVEPPAEIAGDWETFVGSLRQLGATAATLDLSTPEGQQQLADAEQQLTQGLGAAQTNLLTYISANCGLGGAAPTG</sequence>
<accession>A0A285E8M3</accession>
<proteinExistence type="predicted"/>
<dbReference type="PROSITE" id="PS51257">
    <property type="entry name" value="PROKAR_LIPOPROTEIN"/>
    <property type="match status" value="1"/>
</dbReference>
<feature type="compositionally biased region" description="Low complexity" evidence="1">
    <location>
        <begin position="33"/>
        <end position="59"/>
    </location>
</feature>
<organism evidence="3 4">
    <name type="scientific">Geodermatophilus sabuli</name>
    <dbReference type="NCBI Taxonomy" id="1564158"/>
    <lineage>
        <taxon>Bacteria</taxon>
        <taxon>Bacillati</taxon>
        <taxon>Actinomycetota</taxon>
        <taxon>Actinomycetes</taxon>
        <taxon>Geodermatophilales</taxon>
        <taxon>Geodermatophilaceae</taxon>
        <taxon>Geodermatophilus</taxon>
    </lineage>
</organism>
<evidence type="ECO:0000313" key="4">
    <source>
        <dbReference type="Proteomes" id="UP000219514"/>
    </source>
</evidence>
<gene>
    <name evidence="3" type="ORF">SAMN06893097_102165</name>
</gene>
<dbReference type="EMBL" id="OBDO01000002">
    <property type="protein sequence ID" value="SNX95469.1"/>
    <property type="molecule type" value="Genomic_DNA"/>
</dbReference>
<keyword evidence="2" id="KW-0732">Signal</keyword>
<protein>
    <recommendedName>
        <fullName evidence="5">Lipoprotein</fullName>
    </recommendedName>
</protein>
<feature type="signal peptide" evidence="2">
    <location>
        <begin position="1"/>
        <end position="25"/>
    </location>
</feature>
<feature type="chain" id="PRO_5039119934" description="Lipoprotein" evidence="2">
    <location>
        <begin position="26"/>
        <end position="172"/>
    </location>
</feature>
<reference evidence="3 4" key="1">
    <citation type="submission" date="2017-09" db="EMBL/GenBank/DDBJ databases">
        <authorList>
            <person name="Ehlers B."/>
            <person name="Leendertz F.H."/>
        </authorList>
    </citation>
    <scope>NUCLEOTIDE SEQUENCE [LARGE SCALE GENOMIC DNA]</scope>
    <source>
        <strain evidence="3 4">DSM 46844</strain>
    </source>
</reference>
<keyword evidence="4" id="KW-1185">Reference proteome</keyword>